<evidence type="ECO:0000313" key="6">
    <source>
        <dbReference type="EMBL" id="SVB58162.1"/>
    </source>
</evidence>
<comment type="similarity">
    <text evidence="1">Belongs to the universal ribosomal protein uS17 family.</text>
</comment>
<dbReference type="NCBIfam" id="NF004123">
    <property type="entry name" value="PRK05610.1"/>
    <property type="match status" value="1"/>
</dbReference>
<keyword evidence="2" id="KW-0699">rRNA-binding</keyword>
<dbReference type="Gene3D" id="2.40.50.140">
    <property type="entry name" value="Nucleic acid-binding proteins"/>
    <property type="match status" value="1"/>
</dbReference>
<dbReference type="SUPFAM" id="SSF50249">
    <property type="entry name" value="Nucleic acid-binding proteins"/>
    <property type="match status" value="1"/>
</dbReference>
<evidence type="ECO:0000256" key="2">
    <source>
        <dbReference type="ARBA" id="ARBA00022730"/>
    </source>
</evidence>
<organism evidence="6">
    <name type="scientific">marine metagenome</name>
    <dbReference type="NCBI Taxonomy" id="408172"/>
    <lineage>
        <taxon>unclassified sequences</taxon>
        <taxon>metagenomes</taxon>
        <taxon>ecological metagenomes</taxon>
    </lineage>
</organism>
<gene>
    <name evidence="6" type="ORF">METZ01_LOCUS211016</name>
</gene>
<dbReference type="InterPro" id="IPR019984">
    <property type="entry name" value="Ribosomal_uS17_bact/chlr"/>
</dbReference>
<proteinExistence type="inferred from homology"/>
<sequence>MDKTAVVVVEWSSRHRLYKKSVRRTSKYYAHDENNSCAIGANVKIMETRPTSKTKRWRVVEIIDNQSATNI</sequence>
<dbReference type="EMBL" id="UINC01048073">
    <property type="protein sequence ID" value="SVB58162.1"/>
    <property type="molecule type" value="Genomic_DNA"/>
</dbReference>
<dbReference type="PANTHER" id="PTHR10744">
    <property type="entry name" value="40S RIBOSOMAL PROTEIN S11 FAMILY MEMBER"/>
    <property type="match status" value="1"/>
</dbReference>
<accession>A0A382F6A1</accession>
<dbReference type="AlphaFoldDB" id="A0A382F6A1"/>
<keyword evidence="4" id="KW-0689">Ribosomal protein</keyword>
<dbReference type="CDD" id="cd00364">
    <property type="entry name" value="Ribosomal_uS17"/>
    <property type="match status" value="1"/>
</dbReference>
<dbReference type="PANTHER" id="PTHR10744:SF1">
    <property type="entry name" value="SMALL RIBOSOMAL SUBUNIT PROTEIN US17M"/>
    <property type="match status" value="1"/>
</dbReference>
<dbReference type="GO" id="GO:0003735">
    <property type="term" value="F:structural constituent of ribosome"/>
    <property type="evidence" value="ECO:0007669"/>
    <property type="project" value="InterPro"/>
</dbReference>
<reference evidence="6" key="1">
    <citation type="submission" date="2018-05" db="EMBL/GenBank/DDBJ databases">
        <authorList>
            <person name="Lanie J.A."/>
            <person name="Ng W.-L."/>
            <person name="Kazmierczak K.M."/>
            <person name="Andrzejewski T.M."/>
            <person name="Davidsen T.M."/>
            <person name="Wayne K.J."/>
            <person name="Tettelin H."/>
            <person name="Glass J.I."/>
            <person name="Rusch D."/>
            <person name="Podicherti R."/>
            <person name="Tsui H.-C.T."/>
            <person name="Winkler M.E."/>
        </authorList>
    </citation>
    <scope>NUCLEOTIDE SEQUENCE</scope>
</reference>
<dbReference type="GO" id="GO:0022627">
    <property type="term" value="C:cytosolic small ribosomal subunit"/>
    <property type="evidence" value="ECO:0007669"/>
    <property type="project" value="TreeGrafter"/>
</dbReference>
<evidence type="ECO:0008006" key="7">
    <source>
        <dbReference type="Google" id="ProtNLM"/>
    </source>
</evidence>
<evidence type="ECO:0000256" key="1">
    <source>
        <dbReference type="ARBA" id="ARBA00010254"/>
    </source>
</evidence>
<dbReference type="InterPro" id="IPR012340">
    <property type="entry name" value="NA-bd_OB-fold"/>
</dbReference>
<dbReference type="PRINTS" id="PR00973">
    <property type="entry name" value="RIBOSOMALS17"/>
</dbReference>
<keyword evidence="3" id="KW-0694">RNA-binding</keyword>
<dbReference type="InterPro" id="IPR000266">
    <property type="entry name" value="Ribosomal_uS17"/>
</dbReference>
<dbReference type="GO" id="GO:0019843">
    <property type="term" value="F:rRNA binding"/>
    <property type="evidence" value="ECO:0007669"/>
    <property type="project" value="UniProtKB-KW"/>
</dbReference>
<keyword evidence="5" id="KW-0687">Ribonucleoprotein</keyword>
<evidence type="ECO:0000256" key="3">
    <source>
        <dbReference type="ARBA" id="ARBA00022884"/>
    </source>
</evidence>
<name>A0A382F6A1_9ZZZZ</name>
<protein>
    <recommendedName>
        <fullName evidence="7">30S ribosomal protein S17</fullName>
    </recommendedName>
</protein>
<dbReference type="Pfam" id="PF00366">
    <property type="entry name" value="Ribosomal_S17"/>
    <property type="match status" value="1"/>
</dbReference>
<dbReference type="NCBIfam" id="TIGR03635">
    <property type="entry name" value="uS17_bact"/>
    <property type="match status" value="1"/>
</dbReference>
<evidence type="ECO:0000256" key="5">
    <source>
        <dbReference type="ARBA" id="ARBA00023274"/>
    </source>
</evidence>
<evidence type="ECO:0000256" key="4">
    <source>
        <dbReference type="ARBA" id="ARBA00022980"/>
    </source>
</evidence>
<dbReference type="GO" id="GO:0006412">
    <property type="term" value="P:translation"/>
    <property type="evidence" value="ECO:0007669"/>
    <property type="project" value="InterPro"/>
</dbReference>